<name>A0A1Q9D449_SYMMI</name>
<dbReference type="InterPro" id="IPR005225">
    <property type="entry name" value="Small_GTP-bd"/>
</dbReference>
<dbReference type="Pfam" id="PF00679">
    <property type="entry name" value="EFG_C"/>
    <property type="match status" value="1"/>
</dbReference>
<feature type="compositionally biased region" description="Basic and acidic residues" evidence="1">
    <location>
        <begin position="1903"/>
        <end position="1912"/>
    </location>
</feature>
<dbReference type="Pfam" id="PF00009">
    <property type="entry name" value="GTP_EFTU"/>
    <property type="match status" value="1"/>
</dbReference>
<dbReference type="Gene3D" id="3.30.70.870">
    <property type="entry name" value="Elongation Factor G (Translational Gtpase), domain 3"/>
    <property type="match status" value="1"/>
</dbReference>
<feature type="region of interest" description="Disordered" evidence="1">
    <location>
        <begin position="581"/>
        <end position="603"/>
    </location>
</feature>
<feature type="compositionally biased region" description="Basic and acidic residues" evidence="1">
    <location>
        <begin position="2734"/>
        <end position="2743"/>
    </location>
</feature>
<evidence type="ECO:0000313" key="3">
    <source>
        <dbReference type="EMBL" id="OLP89927.1"/>
    </source>
</evidence>
<proteinExistence type="predicted"/>
<feature type="compositionally biased region" description="Low complexity" evidence="1">
    <location>
        <begin position="2906"/>
        <end position="2915"/>
    </location>
</feature>
<dbReference type="CDD" id="cd01891">
    <property type="entry name" value="TypA_BipA"/>
    <property type="match status" value="1"/>
</dbReference>
<dbReference type="Pfam" id="PF07727">
    <property type="entry name" value="RVT_2"/>
    <property type="match status" value="1"/>
</dbReference>
<dbReference type="GO" id="GO:0003924">
    <property type="term" value="F:GTPase activity"/>
    <property type="evidence" value="ECO:0007669"/>
    <property type="project" value="InterPro"/>
</dbReference>
<feature type="region of interest" description="Disordered" evidence="1">
    <location>
        <begin position="785"/>
        <end position="826"/>
    </location>
</feature>
<sequence>MRRWPMHRVSAAAGRCIWPSLYRPILPSRCEAFPKPTFAVRGAASLPEEVPLDKLRNVAIIAHVDHGKTTLVDQLMKQSGMGLKVTERMMDSKDLEQERGITILSKATRISWNGYVFNIVDTPGHADFGGEVERVLSMVDGVVLLVDIVEGPKTQTKFVLQKALRHQKMKPLVVINKVDRPMTRENGEVENDIFDVFANMASTDEQLEYPTLYASGKAGFCARSLEEARSETRPTDMMVLYETIRDVVPPPEPATPDPAILELDEKCKGFSMLVSQLDRLPALGPTVTGKVHSGQIHKGDKISCKSLDGEVVGSGKVREITVVHGVSREPVKMAKAGDIVSVSVTGFTPRWTQTLVSHPKVPPVECQPIDPPVIAVRAGVNDSPLSGKDGKYITLNAMGERLEKEALTNPAIEIQQSPNRDYFEIRGRGEMQLGILIEEMRREGYEMSLSPPSVVMQQGEDGTVLEPWEDVQIEVDMSHGSLVMERMSGRGGKVLDMSTVGERQTIKMEAATSSLLGLRSWLKEVTGGTGTVVSDFKAELDVALHRMRHKKSPGLQPHYVKCVMAIYANATFRGPCGRGLPMGGSGKGKDGPTTSASATTTSNPDVVRDNYIPLFDGQPSSYKEYRKRVALYYKKMSLANKKVEATINLLTSLNGPVWKQVEHLAESAPDEENGFNIVLQELDRVYQYDSRVEMPKAFERFFYGVSRPYGQTLIQYCSDHREAARELERHDVKLPDPVGGWLLLRRAALTAEQRQLVMSQVDNKKLSVNTVEQALFYLFGQDYKTSRTEPRPSGKGRGTHPPRWTPYKHHYSPTYTADDEDPAADGYELDYYDDPPEAQFYEEEDYPEEDDHETTEGDLYDGNFVADEEEGDEVVEEACAAYLDARRRFAEVKAGRGYYPVVAMVEPSGTQLPVAAVAGKGKPSKGKGKPTRTHSAQQGCRESRCYTMPSMRASWTLGVPVKAGDGYDGTRVDLGLVSQTHWPLRWSTRRRRIFDGGRPQLRDGDHHGICVQGVGPGDAGLLPDEQEFLVRRDHRALADWSVHLPVWIGGTKGRIQCFLVDGDMPILIGRPLLKALKVKVNYDTDMVSVLGEPWTTVLKGPKGEHLLALDDGLSEDTLHVEYDFDYVTDDCVEDFLADGVLHSMGDYLKQSGRVGPVFTMDEIMLEEDEPTINLLDDQAQELRENAHLTPAVEFPVPLTLWKSIIYGINRSKNNLNRELESAYRASDEGCALFWEVYSGSGNLAAAMRQYGFQTRTFDLPEWNFEEASHRRTFFELLEKEMPHIVWLAPPCTKWSPLQNLTKRTQEDLDVLQAGFLEDGDTPALYDLGLDVVIDQCAPGAALPDSYGNIVPIKKATRLVVNHQLLTETLGVYRCDGSHRHQTLAGSTGMIGSRAKAAGVYQPKMCDLLAEALQGAYYAHFIYGNSTAEEALPASDVDMEEYEPSEGPPEDDELYPPHTAGDLNDLDLPTNEDIEAEAQFGRGGHGRKATSPQSQSMPAHSSAQPDPPQSESTPTHSGAQPDPPQSESTTTHPGTQGDPPAAIPTSVKLTGCLQKLECRTPAEAQRIVARLHRNLGHPNNRDLRVVLAQSGANRLVVETAENYQCPTCRKLAPPVQVPKTSLRTTFRFNERLLSDTVWLQVLDKTVPVITMMDAATRYVAARVIRRETSTEFLQVLRRAVELYLEDNPPTGQESLVETLCFVIPQLNQSLSVGGFSPTQWVLGYQPNIPGSLLDSNVNNSHLDPSEAFMHKMQCRVRAATAVVAADNDLRLRRALLRQHRGNPPRMLVGQRCFYWREAAGTGPRIRWKGSATVVLVESQRGPEHPPTVYWLVHGSALIRAAPEHVRPDLESDTLAADAPALHTMVRHVQNRGTTVYVDLFKTNKKRRREDLAHSDDEAMDDDNDHPPPPDRPRLPPASGAAPLESPSWPSLPNSDSDGKSLNSEPLLAATRTAPSTAASTPVPHEEGSDSEQLDDDPSVNPEPDSAEATTTAPTTADRPGTATGGETSTPNTPNDELHHSFSPGGPETFEQKRARIDRSETISHVMHPTFRTPTTPETFEQRRARIDRSETISYGPKGSQPSSRPQPYGPTTEHGFLVDVLEAETTDQVQDTGLPSGWYADENGYLVMEPVHDTWELKGNTLIRNHYGARDTLFNPRETGDCPIPEEMLAKDRMTRQGRHCHQDRWRNTPTPSTNQYWTGQTTFKILARHRRDAHQAFYTTSYGATTYAGTKEKRQKDARSNLSERSMSLADRVAFVQAKRKELESFFTNHVWEFATEGEAPANRVLKAHFILKWSKHPDGSPRAKARLITQGFRDPDALAGLLDSTSPTLSRLGRTTLMSLASLRSWSTFIADITTAFLQGKEHPASRTLWIRLPADARALLGISDPKVLMRLRKPMCGLSDAPRAWYEEASRRLISLGFTKHPLDGCLYLLFDSDLRCAIGLHVDDLLGIVEPSWAPKVKADLQGLFAFRDFREDQESFDFLGTQVSRQPDGGLACGHEQYINKVPKATVATILAANKALRFAKANSDVKLLYPPLLDDLEDIVFIAYSDAAFASRADMSSQGGYLVCLTHKAILTGGICSYHLLDWRSFRLPRVARSTLAAEGQAASEAADSLHFTIAFWKALLDPSYRISGDERCFQWKNESLLVIDAKCLYDILHREELYVSSAADKRTCLEALVTRDKLKEIGGSVRWVSSERQYADGLTKDTATQLLADRLRTHQMKITADDTYQASRKKDAAERAKRTAPCQAEATTQAEPVTTQTGAQTDATYLVQPFPEMRTFTNRGVQTDSLLPGGRHSTLETALLELASVRDQNLRLAAAVQQQQHLLDYHTSNRLSHHHVGEIYVTPHGRVWHASDTCARSRTENRIQVRTPCSYCTDSWIPVPEHLRYNPNFRLQHVPDQNPTTAASSTTTTDGHTYHVVGETGSS</sequence>
<dbReference type="InterPro" id="IPR047041">
    <property type="entry name" value="BipA_GTP-bd_dom"/>
</dbReference>
<dbReference type="InterPro" id="IPR027417">
    <property type="entry name" value="P-loop_NTPase"/>
</dbReference>
<dbReference type="SUPFAM" id="SSF54980">
    <property type="entry name" value="EF-G C-terminal domain-like"/>
    <property type="match status" value="2"/>
</dbReference>
<feature type="compositionally biased region" description="Acidic residues" evidence="1">
    <location>
        <begin position="1436"/>
        <end position="1453"/>
    </location>
</feature>
<protein>
    <submittedName>
        <fullName evidence="3">GTP-binding protein TypA/BipA-like</fullName>
    </submittedName>
</protein>
<feature type="compositionally biased region" description="Polar residues" evidence="1">
    <location>
        <begin position="2751"/>
        <end position="2763"/>
    </location>
</feature>
<organism evidence="3 4">
    <name type="scientific">Symbiodinium microadriaticum</name>
    <name type="common">Dinoflagellate</name>
    <name type="synonym">Zooxanthella microadriatica</name>
    <dbReference type="NCBI Taxonomy" id="2951"/>
    <lineage>
        <taxon>Eukaryota</taxon>
        <taxon>Sar</taxon>
        <taxon>Alveolata</taxon>
        <taxon>Dinophyceae</taxon>
        <taxon>Suessiales</taxon>
        <taxon>Symbiodiniaceae</taxon>
        <taxon>Symbiodinium</taxon>
    </lineage>
</organism>
<dbReference type="OrthoDB" id="364892at2759"/>
<feature type="region of interest" description="Disordered" evidence="1">
    <location>
        <begin position="918"/>
        <end position="940"/>
    </location>
</feature>
<dbReference type="InterPro" id="IPR035647">
    <property type="entry name" value="EFG_III/V"/>
</dbReference>
<feature type="compositionally biased region" description="Basic and acidic residues" evidence="1">
    <location>
        <begin position="2058"/>
        <end position="2069"/>
    </location>
</feature>
<dbReference type="SUPFAM" id="SSF50447">
    <property type="entry name" value="Translation proteins"/>
    <property type="match status" value="1"/>
</dbReference>
<dbReference type="InterPro" id="IPR000795">
    <property type="entry name" value="T_Tr_GTP-bd_dom"/>
</dbReference>
<dbReference type="GO" id="GO:0005525">
    <property type="term" value="F:GTP binding"/>
    <property type="evidence" value="ECO:0007669"/>
    <property type="project" value="InterPro"/>
</dbReference>
<accession>A0A1Q9D449</accession>
<gene>
    <name evidence="3" type="primary">typA</name>
    <name evidence="3" type="ORF">AK812_SmicGene28559</name>
</gene>
<dbReference type="Gene3D" id="3.40.50.300">
    <property type="entry name" value="P-loop containing nucleotide triphosphate hydrolases"/>
    <property type="match status" value="1"/>
</dbReference>
<dbReference type="PROSITE" id="PS00301">
    <property type="entry name" value="G_TR_1"/>
    <property type="match status" value="1"/>
</dbReference>
<evidence type="ECO:0000313" key="4">
    <source>
        <dbReference type="Proteomes" id="UP000186817"/>
    </source>
</evidence>
<feature type="region of interest" description="Disordered" evidence="1">
    <location>
        <begin position="2900"/>
        <end position="2919"/>
    </location>
</feature>
<dbReference type="PROSITE" id="PS51722">
    <property type="entry name" value="G_TR_2"/>
    <property type="match status" value="1"/>
</dbReference>
<dbReference type="PANTHER" id="PTHR42908:SF8">
    <property type="entry name" value="TR-TYPE G DOMAIN-CONTAINING PROTEIN"/>
    <property type="match status" value="1"/>
</dbReference>
<feature type="region of interest" description="Disordered" evidence="1">
    <location>
        <begin position="2728"/>
        <end position="2763"/>
    </location>
</feature>
<feature type="region of interest" description="Disordered" evidence="1">
    <location>
        <begin position="2039"/>
        <end position="2092"/>
    </location>
</feature>
<dbReference type="InterPro" id="IPR031157">
    <property type="entry name" value="G_TR_CS"/>
</dbReference>
<dbReference type="GO" id="GO:1990904">
    <property type="term" value="C:ribonucleoprotein complex"/>
    <property type="evidence" value="ECO:0007669"/>
    <property type="project" value="TreeGrafter"/>
</dbReference>
<feature type="compositionally biased region" description="Polar residues" evidence="1">
    <location>
        <begin position="1926"/>
        <end position="1942"/>
    </location>
</feature>
<feature type="region of interest" description="Disordered" evidence="1">
    <location>
        <begin position="1480"/>
        <end position="1544"/>
    </location>
</feature>
<dbReference type="NCBIfam" id="TIGR00231">
    <property type="entry name" value="small_GTP"/>
    <property type="match status" value="1"/>
</dbReference>
<evidence type="ECO:0000259" key="2">
    <source>
        <dbReference type="PROSITE" id="PS51722"/>
    </source>
</evidence>
<dbReference type="InterPro" id="IPR013103">
    <property type="entry name" value="RVT_2"/>
</dbReference>
<dbReference type="InterPro" id="IPR000640">
    <property type="entry name" value="EFG_V-like"/>
</dbReference>
<feature type="region of interest" description="Disordered" evidence="1">
    <location>
        <begin position="1436"/>
        <end position="1467"/>
    </location>
</feature>
<feature type="compositionally biased region" description="Polar residues" evidence="1">
    <location>
        <begin position="1524"/>
        <end position="1533"/>
    </location>
</feature>
<feature type="compositionally biased region" description="Acidic residues" evidence="1">
    <location>
        <begin position="1967"/>
        <end position="1976"/>
    </location>
</feature>
<feature type="compositionally biased region" description="Low complexity" evidence="1">
    <location>
        <begin position="1980"/>
        <end position="2000"/>
    </location>
</feature>
<reference evidence="3 4" key="1">
    <citation type="submission" date="2016-02" db="EMBL/GenBank/DDBJ databases">
        <title>Genome analysis of coral dinoflagellate symbionts highlights evolutionary adaptations to a symbiotic lifestyle.</title>
        <authorList>
            <person name="Aranda M."/>
            <person name="Li Y."/>
            <person name="Liew Y.J."/>
            <person name="Baumgarten S."/>
            <person name="Simakov O."/>
            <person name="Wilson M."/>
            <person name="Piel J."/>
            <person name="Ashoor H."/>
            <person name="Bougouffa S."/>
            <person name="Bajic V.B."/>
            <person name="Ryu T."/>
            <person name="Ravasi T."/>
            <person name="Bayer T."/>
            <person name="Micklem G."/>
            <person name="Kim H."/>
            <person name="Bhak J."/>
            <person name="Lajeunesse T.C."/>
            <person name="Voolstra C.R."/>
        </authorList>
    </citation>
    <scope>NUCLEOTIDE SEQUENCE [LARGE SCALE GENOMIC DNA]</scope>
    <source>
        <strain evidence="3 4">CCMP2467</strain>
    </source>
</reference>
<dbReference type="SUPFAM" id="SSF52540">
    <property type="entry name" value="P-loop containing nucleoside triphosphate hydrolases"/>
    <property type="match status" value="1"/>
</dbReference>
<comment type="caution">
    <text evidence="3">The sequence shown here is derived from an EMBL/GenBank/DDBJ whole genome shotgun (WGS) entry which is preliminary data.</text>
</comment>
<dbReference type="Proteomes" id="UP000186817">
    <property type="component" value="Unassembled WGS sequence"/>
</dbReference>
<feature type="region of interest" description="Disordered" evidence="1">
    <location>
        <begin position="1885"/>
        <end position="2027"/>
    </location>
</feature>
<dbReference type="GO" id="GO:0005829">
    <property type="term" value="C:cytosol"/>
    <property type="evidence" value="ECO:0007669"/>
    <property type="project" value="TreeGrafter"/>
</dbReference>
<feature type="domain" description="Tr-type G" evidence="2">
    <location>
        <begin position="53"/>
        <end position="252"/>
    </location>
</feature>
<feature type="compositionally biased region" description="Acidic residues" evidence="1">
    <location>
        <begin position="817"/>
        <end position="826"/>
    </location>
</feature>
<dbReference type="PRINTS" id="PR00315">
    <property type="entry name" value="ELONGATNFCT"/>
</dbReference>
<feature type="compositionally biased region" description="Basic residues" evidence="1">
    <location>
        <begin position="922"/>
        <end position="932"/>
    </location>
</feature>
<feature type="compositionally biased region" description="Low complexity" evidence="1">
    <location>
        <begin position="593"/>
        <end position="602"/>
    </location>
</feature>
<dbReference type="Gene3D" id="3.30.70.240">
    <property type="match status" value="1"/>
</dbReference>
<feature type="compositionally biased region" description="Low complexity" evidence="1">
    <location>
        <begin position="2047"/>
        <end position="2057"/>
    </location>
</feature>
<dbReference type="EMBL" id="LSRX01000737">
    <property type="protein sequence ID" value="OLP89927.1"/>
    <property type="molecule type" value="Genomic_DNA"/>
</dbReference>
<dbReference type="PANTHER" id="PTHR42908">
    <property type="entry name" value="TRANSLATION ELONGATION FACTOR-RELATED"/>
    <property type="match status" value="1"/>
</dbReference>
<keyword evidence="4" id="KW-1185">Reference proteome</keyword>
<dbReference type="InterPro" id="IPR009000">
    <property type="entry name" value="Transl_B-barrel_sf"/>
</dbReference>
<feature type="compositionally biased region" description="Polar residues" evidence="1">
    <location>
        <begin position="1489"/>
        <end position="1517"/>
    </location>
</feature>
<feature type="compositionally biased region" description="Low complexity" evidence="1">
    <location>
        <begin position="1944"/>
        <end position="1961"/>
    </location>
</feature>
<feature type="compositionally biased region" description="Polar residues" evidence="1">
    <location>
        <begin position="2004"/>
        <end position="2013"/>
    </location>
</feature>
<evidence type="ECO:0000256" key="1">
    <source>
        <dbReference type="SAM" id="MobiDB-lite"/>
    </source>
</evidence>
<dbReference type="Gene3D" id="2.40.30.10">
    <property type="entry name" value="Translation factors"/>
    <property type="match status" value="1"/>
</dbReference>